<dbReference type="AlphaFoldDB" id="A0A0P7AK29"/>
<dbReference type="PANTHER" id="PTHR10622">
    <property type="entry name" value="HET DOMAIN-CONTAINING PROTEIN"/>
    <property type="match status" value="1"/>
</dbReference>
<dbReference type="Pfam" id="PF06985">
    <property type="entry name" value="HET"/>
    <property type="match status" value="1"/>
</dbReference>
<proteinExistence type="predicted"/>
<keyword evidence="3" id="KW-1185">Reference proteome</keyword>
<accession>A0A0P7AK29</accession>
<gene>
    <name evidence="2" type="ORF">AK830_g8736</name>
</gene>
<feature type="domain" description="Heterokaryon incompatibility" evidence="1">
    <location>
        <begin position="24"/>
        <end position="111"/>
    </location>
</feature>
<name>A0A0P7AK29_9HYPO</name>
<organism evidence="2 3">
    <name type="scientific">Neonectria ditissima</name>
    <dbReference type="NCBI Taxonomy" id="78410"/>
    <lineage>
        <taxon>Eukaryota</taxon>
        <taxon>Fungi</taxon>
        <taxon>Dikarya</taxon>
        <taxon>Ascomycota</taxon>
        <taxon>Pezizomycotina</taxon>
        <taxon>Sordariomycetes</taxon>
        <taxon>Hypocreomycetidae</taxon>
        <taxon>Hypocreales</taxon>
        <taxon>Nectriaceae</taxon>
        <taxon>Neonectria</taxon>
    </lineage>
</organism>
<dbReference type="OrthoDB" id="4981802at2759"/>
<evidence type="ECO:0000259" key="1">
    <source>
        <dbReference type="Pfam" id="PF06985"/>
    </source>
</evidence>
<sequence>MRMLNTKTIQLESFLGDEDDIPPYAILSHTWGKREILFQDFKEKTLNRLERERAFAKVELSCDRARYDGFKYIWIDTCCIDKSSSAELSEAINSMFKWYMQSSICYVFLEDFVAEHPSVQPFDIGPQLQDFFRCRWFTRGWTLQELIAPRMVEFFDRDWNLLGKRDGDLLNHLCRRTGIQPQVFSEHRCDCKRRRSLIRNGRCGFCYVQDELPQILDTFAVSTKMSWASNRVTTRKEDAAYCLLGLFDVNVPLLYGEGTKAFLRLQHAIIRQSQDQSILLWRSDRHGDVGCLDSSPESFESPMSISRRPVRGAASKSFEPNFGSLVPVEITDLVLKANMWICPCEVGDYGQQPKGSVPKGSIWAGLLDVFLDDDHFIRPAIFLRHMGGNLYCRVNSHIALPVSPRASRTMYNFSSKGKLLEDEQDDRICLQIEVSFDRARKENVEILVKTAPLRFMPTIKEDPELVPSKGPLYIVVNNSSKMLIDHQVRQGFPPCIWHSARGPQDRSPWQFRKCRPDTRCLFGGIHFLGFESEMIDRRQLDQARIAIAWGTQVEYEGLESPERLWCRIFDTSALLKATDDILQQSWKSSALPRDEISCSMEAYRERLSRPNFEALSVEQLGSSKTLFPGNFSAGWDVDEMPNVLEDPRFVVDLTAKISREELLGRTHYELTIDLRTRKK</sequence>
<dbReference type="EMBL" id="LKCW01000152">
    <property type="protein sequence ID" value="KPM37815.1"/>
    <property type="molecule type" value="Genomic_DNA"/>
</dbReference>
<dbReference type="Proteomes" id="UP000050424">
    <property type="component" value="Unassembled WGS sequence"/>
</dbReference>
<evidence type="ECO:0000313" key="2">
    <source>
        <dbReference type="EMBL" id="KPM37815.1"/>
    </source>
</evidence>
<dbReference type="PANTHER" id="PTHR10622:SF10">
    <property type="entry name" value="HET DOMAIN-CONTAINING PROTEIN"/>
    <property type="match status" value="1"/>
</dbReference>
<evidence type="ECO:0000313" key="3">
    <source>
        <dbReference type="Proteomes" id="UP000050424"/>
    </source>
</evidence>
<protein>
    <recommendedName>
        <fullName evidence="1">Heterokaryon incompatibility domain-containing protein</fullName>
    </recommendedName>
</protein>
<reference evidence="2 3" key="1">
    <citation type="submission" date="2015-09" db="EMBL/GenBank/DDBJ databases">
        <title>Draft genome of a European isolate of the apple canker pathogen Neonectria ditissima.</title>
        <authorList>
            <person name="Gomez-Cortecero A."/>
            <person name="Harrison R.J."/>
            <person name="Armitage A.D."/>
        </authorList>
    </citation>
    <scope>NUCLEOTIDE SEQUENCE [LARGE SCALE GENOMIC DNA]</scope>
    <source>
        <strain evidence="2 3">R09/05</strain>
    </source>
</reference>
<comment type="caution">
    <text evidence="2">The sequence shown here is derived from an EMBL/GenBank/DDBJ whole genome shotgun (WGS) entry which is preliminary data.</text>
</comment>
<dbReference type="InterPro" id="IPR010730">
    <property type="entry name" value="HET"/>
</dbReference>
<dbReference type="STRING" id="78410.A0A0P7AK29"/>